<dbReference type="EMBL" id="LR215031">
    <property type="protein sequence ID" value="VEU72953.1"/>
    <property type="molecule type" value="Genomic_DNA"/>
</dbReference>
<evidence type="ECO:0000259" key="4">
    <source>
        <dbReference type="PROSITE" id="PS51084"/>
    </source>
</evidence>
<dbReference type="KEGG" id="mgal:NCTC10186_00439"/>
<dbReference type="InterPro" id="IPR019808">
    <property type="entry name" value="Histidine_triad_CS"/>
</dbReference>
<dbReference type="RefSeq" id="WP_119572307.1">
    <property type="nucleotide sequence ID" value="NZ_LR215031.1"/>
</dbReference>
<reference evidence="5 6" key="1">
    <citation type="submission" date="2019-01" db="EMBL/GenBank/DDBJ databases">
        <authorList>
            <consortium name="Pathogen Informatics"/>
        </authorList>
    </citation>
    <scope>NUCLEOTIDE SEQUENCE [LARGE SCALE GENOMIC DNA]</scope>
    <source>
        <strain evidence="5 6">NCTC10186</strain>
    </source>
</reference>
<name>A0A449AZL2_9BACT</name>
<feature type="short sequence motif" description="Histidine triad motif" evidence="2 3">
    <location>
        <begin position="95"/>
        <end position="99"/>
    </location>
</feature>
<keyword evidence="5" id="KW-0378">Hydrolase</keyword>
<dbReference type="Proteomes" id="UP000289862">
    <property type="component" value="Chromosome"/>
</dbReference>
<evidence type="ECO:0000256" key="1">
    <source>
        <dbReference type="PIRSR" id="PIRSR601310-1"/>
    </source>
</evidence>
<dbReference type="Pfam" id="PF01230">
    <property type="entry name" value="HIT"/>
    <property type="match status" value="1"/>
</dbReference>
<accession>A0A449AZL2</accession>
<proteinExistence type="predicted"/>
<dbReference type="GO" id="GO:0016787">
    <property type="term" value="F:hydrolase activity"/>
    <property type="evidence" value="ECO:0007669"/>
    <property type="project" value="UniProtKB-KW"/>
</dbReference>
<dbReference type="PROSITE" id="PS51084">
    <property type="entry name" value="HIT_2"/>
    <property type="match status" value="1"/>
</dbReference>
<dbReference type="NCBIfam" id="NF045834">
    <property type="entry name" value="M_plasma_HinT"/>
    <property type="match status" value="1"/>
</dbReference>
<dbReference type="PANTHER" id="PTHR23089">
    <property type="entry name" value="HISTIDINE TRIAD HIT PROTEIN"/>
    <property type="match status" value="1"/>
</dbReference>
<organism evidence="5 6">
    <name type="scientific">Mycoplasmopsis gallopavonis</name>
    <dbReference type="NCBI Taxonomy" id="76629"/>
    <lineage>
        <taxon>Bacteria</taxon>
        <taxon>Bacillati</taxon>
        <taxon>Mycoplasmatota</taxon>
        <taxon>Mycoplasmoidales</taxon>
        <taxon>Metamycoplasmataceae</taxon>
        <taxon>Mycoplasmopsis</taxon>
    </lineage>
</organism>
<evidence type="ECO:0000313" key="6">
    <source>
        <dbReference type="Proteomes" id="UP000289862"/>
    </source>
</evidence>
<dbReference type="InterPro" id="IPR054919">
    <property type="entry name" value="M_plasma_HinT"/>
</dbReference>
<dbReference type="Gene3D" id="3.30.428.10">
    <property type="entry name" value="HIT-like"/>
    <property type="match status" value="1"/>
</dbReference>
<dbReference type="SUPFAM" id="SSF54197">
    <property type="entry name" value="HIT-like"/>
    <property type="match status" value="1"/>
</dbReference>
<feature type="domain" description="HIT" evidence="4">
    <location>
        <begin position="3"/>
        <end position="104"/>
    </location>
</feature>
<keyword evidence="6" id="KW-1185">Reference proteome</keyword>
<sequence length="104" mass="11853">MTLFEKIIAREIPSDILYEDDKVIAIYDIHPKQPGHFLVIPKQTKENILGHDQELSSYLFLKALELARKLVESGQISGFKLQINTGTSAGQEVMHTHIHIIPYK</sequence>
<evidence type="ECO:0000313" key="5">
    <source>
        <dbReference type="EMBL" id="VEU72953.1"/>
    </source>
</evidence>
<evidence type="ECO:0000256" key="2">
    <source>
        <dbReference type="PIRSR" id="PIRSR601310-3"/>
    </source>
</evidence>
<evidence type="ECO:0000256" key="3">
    <source>
        <dbReference type="PROSITE-ProRule" id="PRU00464"/>
    </source>
</evidence>
<dbReference type="InterPro" id="IPR001310">
    <property type="entry name" value="Histidine_triad_HIT"/>
</dbReference>
<protein>
    <submittedName>
        <fullName evidence="5">Histidine triad nucleotide-binding (HIT-like) protein</fullName>
        <ecNumber evidence="5">3.-.-.-</ecNumber>
    </submittedName>
</protein>
<dbReference type="PROSITE" id="PS00892">
    <property type="entry name" value="HIT_1"/>
    <property type="match status" value="1"/>
</dbReference>
<dbReference type="AlphaFoldDB" id="A0A449AZL2"/>
<dbReference type="PRINTS" id="PR00332">
    <property type="entry name" value="HISTRIAD"/>
</dbReference>
<feature type="active site" description="Tele-AMP-histidine intermediate" evidence="1">
    <location>
        <position position="97"/>
    </location>
</feature>
<gene>
    <name evidence="5" type="primary">hit</name>
    <name evidence="5" type="ORF">NCTC10186_00439</name>
</gene>
<dbReference type="InterPro" id="IPR036265">
    <property type="entry name" value="HIT-like_sf"/>
</dbReference>
<dbReference type="OrthoDB" id="9784774at2"/>
<dbReference type="EC" id="3.-.-.-" evidence="5"/>
<dbReference type="InterPro" id="IPR011146">
    <property type="entry name" value="HIT-like"/>
</dbReference>